<organism evidence="6 7">
    <name type="scientific">Brachionus plicatilis</name>
    <name type="common">Marine rotifer</name>
    <name type="synonym">Brachionus muelleri</name>
    <dbReference type="NCBI Taxonomy" id="10195"/>
    <lineage>
        <taxon>Eukaryota</taxon>
        <taxon>Metazoa</taxon>
        <taxon>Spiralia</taxon>
        <taxon>Gnathifera</taxon>
        <taxon>Rotifera</taxon>
        <taxon>Eurotatoria</taxon>
        <taxon>Monogononta</taxon>
        <taxon>Pseudotrocha</taxon>
        <taxon>Ploima</taxon>
        <taxon>Brachionidae</taxon>
        <taxon>Brachionus</taxon>
    </lineage>
</organism>
<protein>
    <submittedName>
        <fullName evidence="6">Rap1 GTPase-activating 1-like isoform X7</fullName>
    </submittedName>
</protein>
<accession>A0A3M7R4V7</accession>
<name>A0A3M7R4V7_BRAPC</name>
<reference evidence="6 7" key="1">
    <citation type="journal article" date="2018" name="Sci. Rep.">
        <title>Genomic signatures of local adaptation to the degree of environmental predictability in rotifers.</title>
        <authorList>
            <person name="Franch-Gras L."/>
            <person name="Hahn C."/>
            <person name="Garcia-Roger E.M."/>
            <person name="Carmona M.J."/>
            <person name="Serra M."/>
            <person name="Gomez A."/>
        </authorList>
    </citation>
    <scope>NUCLEOTIDE SEQUENCE [LARGE SCALE GENOMIC DNA]</scope>
    <source>
        <strain evidence="6">HYR1</strain>
    </source>
</reference>
<evidence type="ECO:0000313" key="6">
    <source>
        <dbReference type="EMBL" id="RNA18404.1"/>
    </source>
</evidence>
<feature type="region of interest" description="Disordered" evidence="4">
    <location>
        <begin position="605"/>
        <end position="676"/>
    </location>
</feature>
<dbReference type="GO" id="GO:0005096">
    <property type="term" value="F:GTPase activator activity"/>
    <property type="evidence" value="ECO:0007669"/>
    <property type="project" value="UniProtKB-KW"/>
</dbReference>
<dbReference type="GO" id="GO:0051056">
    <property type="term" value="P:regulation of small GTPase mediated signal transduction"/>
    <property type="evidence" value="ECO:0007669"/>
    <property type="project" value="InterPro"/>
</dbReference>
<dbReference type="Gene3D" id="3.40.50.11210">
    <property type="entry name" value="Rap/Ran-GAP"/>
    <property type="match status" value="1"/>
</dbReference>
<evidence type="ECO:0000313" key="7">
    <source>
        <dbReference type="Proteomes" id="UP000276133"/>
    </source>
</evidence>
<evidence type="ECO:0000256" key="4">
    <source>
        <dbReference type="SAM" id="MobiDB-lite"/>
    </source>
</evidence>
<feature type="compositionally biased region" description="Low complexity" evidence="4">
    <location>
        <begin position="631"/>
        <end position="645"/>
    </location>
</feature>
<dbReference type="InterPro" id="IPR003109">
    <property type="entry name" value="GoLoco_motif"/>
</dbReference>
<keyword evidence="7" id="KW-1185">Reference proteome</keyword>
<feature type="compositionally biased region" description="Low complexity" evidence="4">
    <location>
        <begin position="561"/>
        <end position="586"/>
    </location>
</feature>
<evidence type="ECO:0000256" key="1">
    <source>
        <dbReference type="ARBA" id="ARBA00022468"/>
    </source>
</evidence>
<dbReference type="InterPro" id="IPR035974">
    <property type="entry name" value="Rap/Ran-GAP_sf"/>
</dbReference>
<dbReference type="Pfam" id="PF02145">
    <property type="entry name" value="Rap_GAP"/>
    <property type="match status" value="1"/>
</dbReference>
<dbReference type="FunFam" id="3.40.50.11210:FF:000002">
    <property type="entry name" value="Signal-induced proliferation-associated 1-like protein 1"/>
    <property type="match status" value="1"/>
</dbReference>
<feature type="region of interest" description="Disordered" evidence="4">
    <location>
        <begin position="186"/>
        <end position="207"/>
    </location>
</feature>
<dbReference type="GO" id="GO:0005737">
    <property type="term" value="C:cytoplasm"/>
    <property type="evidence" value="ECO:0007669"/>
    <property type="project" value="TreeGrafter"/>
</dbReference>
<dbReference type="PANTHER" id="PTHR15711">
    <property type="entry name" value="RAP GTPASE-ACTIVATING PROTEIN"/>
    <property type="match status" value="1"/>
</dbReference>
<dbReference type="AlphaFoldDB" id="A0A3M7R4V7"/>
<feature type="compositionally biased region" description="Basic and acidic residues" evidence="4">
    <location>
        <begin position="605"/>
        <end position="614"/>
    </location>
</feature>
<gene>
    <name evidence="6" type="ORF">BpHYR1_013916</name>
</gene>
<keyword evidence="1" id="KW-0343">GTPase activation</keyword>
<evidence type="ECO:0000256" key="3">
    <source>
        <dbReference type="ARBA" id="ARBA00023054"/>
    </source>
</evidence>
<dbReference type="SUPFAM" id="SSF111347">
    <property type="entry name" value="Rap/Ran-GAP"/>
    <property type="match status" value="1"/>
</dbReference>
<proteinExistence type="predicted"/>
<dbReference type="InterPro" id="IPR050989">
    <property type="entry name" value="Rap1_Ran_GAP"/>
</dbReference>
<dbReference type="Pfam" id="PF21022">
    <property type="entry name" value="Rap-GAP_dimer"/>
    <property type="match status" value="1"/>
</dbReference>
<dbReference type="STRING" id="10195.A0A3M7R4V7"/>
<dbReference type="InterPro" id="IPR000331">
    <property type="entry name" value="Rap/Ran_GAP_dom"/>
</dbReference>
<feature type="compositionally biased region" description="Low complexity" evidence="4">
    <location>
        <begin position="186"/>
        <end position="205"/>
    </location>
</feature>
<feature type="region of interest" description="Disordered" evidence="4">
    <location>
        <begin position="553"/>
        <end position="586"/>
    </location>
</feature>
<evidence type="ECO:0000256" key="2">
    <source>
        <dbReference type="ARBA" id="ARBA00022553"/>
    </source>
</evidence>
<dbReference type="EMBL" id="REGN01004248">
    <property type="protein sequence ID" value="RNA18404.1"/>
    <property type="molecule type" value="Genomic_DNA"/>
</dbReference>
<comment type="caution">
    <text evidence="6">The sequence shown here is derived from an EMBL/GenBank/DDBJ whole genome shotgun (WGS) entry which is preliminary data.</text>
</comment>
<keyword evidence="3" id="KW-0175">Coiled coil</keyword>
<dbReference type="OrthoDB" id="2499658at2759"/>
<dbReference type="SMART" id="SM00390">
    <property type="entry name" value="GoLoco"/>
    <property type="match status" value="1"/>
</dbReference>
<sequence>MERERERERLSPKWRHKGLPRLYWVNCSLLIDNFKVALQIKSLDLHSDEVRPIVNSNTSVNTIKKIKIKKKKSAQKLKERAYLAKDDELYDMIEKIQGDRLDNQRCDCSVTKFFDDKYSLLNETKMINRVSNTLAKSSTARLESVLSRPGLCPMVSLPESDHYWSEGWKYEDESNFVSDLVISSSSLSSPSSSSSSSPSPSTESSGFGVKLTCSNFDNGTDNLREAYMGSENLVFYGRNQHDQPFVLSYTNQTSELRAILRLKDTNYLMAVPWSSVEEPIQPDKIVQLIQPEIKIKVIYPLVNLNGFKQIKEFDNHSISKHFKFGVIYMKKGQTTEEELFSNQEHSEEFDNFLSILGERISLKDFEGFRGGLDTSHGQTGEYSVYEQFQDKEIMFHVSTLLPYNKNDSQQLERKRHIGNDIVAVVFQEDNTPFAPDMIASNFLHAFIVVQKFQDPSSSKTKYRITVTARKDVPNFGPPISNDCIFENDSAFKEWLLNKLINAEYSCYRAEKFKKLKERTRYSLLDKLYSDLNLQNQSILGSLFPSLAETGASDSTSMRLPSETSSSSASGSPLISSANSTSTHNLSNSTSFKFSLINTVRKAFKKDSKEKDLHNSRTSLSKPRSGTVSAVPLSSPSNSPATTPSSENYQSIGSKIRSMTFDSSTEHTTYGQCARRD</sequence>
<dbReference type="PROSITE" id="PS50085">
    <property type="entry name" value="RAPGAP"/>
    <property type="match status" value="1"/>
</dbReference>
<evidence type="ECO:0000259" key="5">
    <source>
        <dbReference type="PROSITE" id="PS50085"/>
    </source>
</evidence>
<keyword evidence="2" id="KW-0597">Phosphoprotein</keyword>
<feature type="domain" description="Rap-GAP" evidence="5">
    <location>
        <begin position="310"/>
        <end position="527"/>
    </location>
</feature>
<feature type="compositionally biased region" description="Polar residues" evidence="4">
    <location>
        <begin position="659"/>
        <end position="670"/>
    </location>
</feature>
<dbReference type="PANTHER" id="PTHR15711:SF32">
    <property type="entry name" value="RAP GTPASE ACTIVATING PROTEIN 1, ISOFORM H"/>
    <property type="match status" value="1"/>
</dbReference>
<dbReference type="Proteomes" id="UP000276133">
    <property type="component" value="Unassembled WGS sequence"/>
</dbReference>
<feature type="compositionally biased region" description="Polar residues" evidence="4">
    <location>
        <begin position="615"/>
        <end position="627"/>
    </location>
</feature>
<dbReference type="PROSITE" id="PS50877">
    <property type="entry name" value="GOLOCO"/>
    <property type="match status" value="1"/>
</dbReference>